<evidence type="ECO:0000256" key="5">
    <source>
        <dbReference type="ARBA" id="ARBA00022829"/>
    </source>
</evidence>
<evidence type="ECO:0000259" key="13">
    <source>
        <dbReference type="PROSITE" id="PS51898"/>
    </source>
</evidence>
<dbReference type="InterPro" id="IPR011010">
    <property type="entry name" value="DNA_brk_join_enz"/>
</dbReference>
<evidence type="ECO:0000313" key="16">
    <source>
        <dbReference type="Proteomes" id="UP000021816"/>
    </source>
</evidence>
<keyword evidence="9 10" id="KW-0131">Cell cycle</keyword>
<dbReference type="AlphaFoldDB" id="A0A011NZF7"/>
<dbReference type="PANTHER" id="PTHR30349">
    <property type="entry name" value="PHAGE INTEGRASE-RELATED"/>
    <property type="match status" value="1"/>
</dbReference>
<feature type="active site" evidence="10">
    <location>
        <position position="268"/>
    </location>
</feature>
<gene>
    <name evidence="10 15" type="primary">xerC</name>
    <name evidence="15" type="ORF">AW10_01663</name>
</gene>
<evidence type="ECO:0000256" key="3">
    <source>
        <dbReference type="ARBA" id="ARBA00022490"/>
    </source>
</evidence>
<comment type="subunit">
    <text evidence="10">Forms a cyclic heterotetrameric complex composed of two molecules of XerC and two molecules of XerD.</text>
</comment>
<evidence type="ECO:0000256" key="10">
    <source>
        <dbReference type="HAMAP-Rule" id="MF_01808"/>
    </source>
</evidence>
<dbReference type="EMBL" id="JEMX01000029">
    <property type="protein sequence ID" value="EXI80756.1"/>
    <property type="molecule type" value="Genomic_DNA"/>
</dbReference>
<dbReference type="Gene3D" id="1.10.443.10">
    <property type="entry name" value="Intergrase catalytic core"/>
    <property type="match status" value="1"/>
</dbReference>
<feature type="active site" description="O-(3'-phospho-DNA)-tyrosine intermediate" evidence="10">
    <location>
        <position position="303"/>
    </location>
</feature>
<dbReference type="InterPro" id="IPR044068">
    <property type="entry name" value="CB"/>
</dbReference>
<keyword evidence="3 10" id="KW-0963">Cytoplasm</keyword>
<comment type="subcellular location">
    <subcellularLocation>
        <location evidence="1 10">Cytoplasm</location>
    </subcellularLocation>
</comment>
<dbReference type="NCBIfam" id="TIGR02224">
    <property type="entry name" value="recomb_XerC"/>
    <property type="match status" value="1"/>
</dbReference>
<evidence type="ECO:0000256" key="1">
    <source>
        <dbReference type="ARBA" id="ARBA00004496"/>
    </source>
</evidence>
<dbReference type="SUPFAM" id="SSF56349">
    <property type="entry name" value="DNA breaking-rejoining enzymes"/>
    <property type="match status" value="1"/>
</dbReference>
<keyword evidence="8 10" id="KW-0233">DNA recombination</keyword>
<dbReference type="InterPro" id="IPR010998">
    <property type="entry name" value="Integrase_recombinase_N"/>
</dbReference>
<evidence type="ECO:0000256" key="2">
    <source>
        <dbReference type="ARBA" id="ARBA00006657"/>
    </source>
</evidence>
<evidence type="ECO:0000256" key="4">
    <source>
        <dbReference type="ARBA" id="ARBA00022618"/>
    </source>
</evidence>
<dbReference type="InterPro" id="IPR011931">
    <property type="entry name" value="Recomb_XerC"/>
</dbReference>
<dbReference type="PROSITE" id="PS51898">
    <property type="entry name" value="TYR_RECOMBINASE"/>
    <property type="match status" value="1"/>
</dbReference>
<keyword evidence="5 10" id="KW-0159">Chromosome partition</keyword>
<evidence type="ECO:0000313" key="15">
    <source>
        <dbReference type="EMBL" id="EXI80756.1"/>
    </source>
</evidence>
<dbReference type="GO" id="GO:0006313">
    <property type="term" value="P:DNA transposition"/>
    <property type="evidence" value="ECO:0007669"/>
    <property type="project" value="UniProtKB-UniRule"/>
</dbReference>
<dbReference type="Proteomes" id="UP000021816">
    <property type="component" value="Unassembled WGS sequence"/>
</dbReference>
<feature type="active site" evidence="10">
    <location>
        <position position="271"/>
    </location>
</feature>
<proteinExistence type="inferred from homology"/>
<dbReference type="InterPro" id="IPR050090">
    <property type="entry name" value="Tyrosine_recombinase_XerCD"/>
</dbReference>
<evidence type="ECO:0000256" key="9">
    <source>
        <dbReference type="ARBA" id="ARBA00023306"/>
    </source>
</evidence>
<dbReference type="GO" id="GO:0051301">
    <property type="term" value="P:cell division"/>
    <property type="evidence" value="ECO:0007669"/>
    <property type="project" value="UniProtKB-UniRule"/>
</dbReference>
<dbReference type="InterPro" id="IPR013762">
    <property type="entry name" value="Integrase-like_cat_sf"/>
</dbReference>
<dbReference type="PATRIC" id="fig|1454003.3.peg.1715"/>
<dbReference type="HAMAP" id="MF_01808">
    <property type="entry name" value="Recomb_XerC_XerD"/>
    <property type="match status" value="1"/>
</dbReference>
<dbReference type="GO" id="GO:0007059">
    <property type="term" value="P:chromosome segregation"/>
    <property type="evidence" value="ECO:0007669"/>
    <property type="project" value="UniProtKB-UniRule"/>
</dbReference>
<dbReference type="Pfam" id="PF02899">
    <property type="entry name" value="Phage_int_SAM_1"/>
    <property type="match status" value="2"/>
</dbReference>
<keyword evidence="6 10" id="KW-0229">DNA integration</keyword>
<comment type="similarity">
    <text evidence="2 10">Belongs to the 'phage' integrase family. XerC subfamily.</text>
</comment>
<dbReference type="PANTHER" id="PTHR30349:SF81">
    <property type="entry name" value="TYROSINE RECOMBINASE XERC"/>
    <property type="match status" value="1"/>
</dbReference>
<organism evidence="15 16">
    <name type="scientific">Candidatus Accumulibacter appositus</name>
    <dbReference type="NCBI Taxonomy" id="1454003"/>
    <lineage>
        <taxon>Bacteria</taxon>
        <taxon>Pseudomonadati</taxon>
        <taxon>Pseudomonadota</taxon>
        <taxon>Betaproteobacteria</taxon>
        <taxon>Candidatus Accumulibacter</taxon>
    </lineage>
</organism>
<accession>A0A011NZF7</accession>
<feature type="domain" description="Tyr recombinase" evidence="13">
    <location>
        <begin position="135"/>
        <end position="316"/>
    </location>
</feature>
<evidence type="ECO:0000256" key="8">
    <source>
        <dbReference type="ARBA" id="ARBA00023172"/>
    </source>
</evidence>
<comment type="function">
    <text evidence="10">Site-specific tyrosine recombinase, which acts by catalyzing the cutting and rejoining of the recombining DNA molecules. The XerC-XerD complex is essential to convert dimers of the bacterial chromosome into monomers to permit their segregation at cell division. It also contributes to the segregational stability of plasmids.</text>
</comment>
<comment type="caution">
    <text evidence="15">The sequence shown here is derived from an EMBL/GenBank/DDBJ whole genome shotgun (WGS) entry which is preliminary data.</text>
</comment>
<keyword evidence="7 10" id="KW-0238">DNA-binding</keyword>
<feature type="active site" evidence="10">
    <location>
        <position position="294"/>
    </location>
</feature>
<dbReference type="GO" id="GO:0003677">
    <property type="term" value="F:DNA binding"/>
    <property type="evidence" value="ECO:0007669"/>
    <property type="project" value="UniProtKB-UniRule"/>
</dbReference>
<reference evidence="15 16" key="1">
    <citation type="submission" date="2014-02" db="EMBL/GenBank/DDBJ databases">
        <title>Expanding our view of genomic diversity in Candidatus Accumulibacter clades.</title>
        <authorList>
            <person name="Skennerton C.T."/>
            <person name="Barr J.J."/>
            <person name="Slater F.R."/>
            <person name="Bond P.L."/>
            <person name="Tyson G.W."/>
        </authorList>
    </citation>
    <scope>NUCLEOTIDE SEQUENCE [LARGE SCALE GENOMIC DNA]</scope>
    <source>
        <strain evidence="16">BA-92</strain>
    </source>
</reference>
<evidence type="ECO:0000256" key="7">
    <source>
        <dbReference type="ARBA" id="ARBA00023125"/>
    </source>
</evidence>
<dbReference type="STRING" id="1454003.AW10_01663"/>
<dbReference type="InterPro" id="IPR004107">
    <property type="entry name" value="Integrase_SAM-like_N"/>
</dbReference>
<sequence length="329" mass="36108">MSLSAASAAAAGERQGSVSAYLDELAQQRRLSPHTVDNYRRDLQSLCRLIGELRGVPGAAGDAAPQDTCADLAFEAIQTHHIRRFVAQLHAQGLGGRSLGRTLSAWRGFYRWLGQRGAATHNPVDGLRPPKSPKALPKTLSPDEANRLLETADESLLAIRDQAMFELFYSSGLRLAELAALDLSCLEDLLAGEVRVLGKRSKLRIVPVGSKAREAVATWVEQRHRLSGSDESALFVGQRGQRLGVRMIQLRLARRALAQGLPARVHPHMLRHSFASHVLQSSGDLRAVQEMLGHASIASTQVYTHLDFQHLAAVYDKAHPRAKRKQEPE</sequence>
<feature type="active site" evidence="10">
    <location>
        <position position="199"/>
    </location>
</feature>
<evidence type="ECO:0000259" key="14">
    <source>
        <dbReference type="PROSITE" id="PS51900"/>
    </source>
</evidence>
<dbReference type="Pfam" id="PF00589">
    <property type="entry name" value="Phage_integrase"/>
    <property type="match status" value="1"/>
</dbReference>
<dbReference type="GO" id="GO:0009037">
    <property type="term" value="F:tyrosine-based site-specific recombinase activity"/>
    <property type="evidence" value="ECO:0007669"/>
    <property type="project" value="UniProtKB-UniRule"/>
</dbReference>
<evidence type="ECO:0000256" key="6">
    <source>
        <dbReference type="ARBA" id="ARBA00022908"/>
    </source>
</evidence>
<dbReference type="PROSITE" id="PS51900">
    <property type="entry name" value="CB"/>
    <property type="match status" value="1"/>
</dbReference>
<protein>
    <recommendedName>
        <fullName evidence="10 11">Tyrosine recombinase XerC</fullName>
    </recommendedName>
</protein>
<dbReference type="InterPro" id="IPR002104">
    <property type="entry name" value="Integrase_catalytic"/>
</dbReference>
<evidence type="ECO:0000256" key="12">
    <source>
        <dbReference type="SAM" id="MobiDB-lite"/>
    </source>
</evidence>
<evidence type="ECO:0000256" key="11">
    <source>
        <dbReference type="NCBIfam" id="TIGR02224"/>
    </source>
</evidence>
<dbReference type="GO" id="GO:0005737">
    <property type="term" value="C:cytoplasm"/>
    <property type="evidence" value="ECO:0007669"/>
    <property type="project" value="UniProtKB-SubCell"/>
</dbReference>
<dbReference type="Gene3D" id="1.10.150.130">
    <property type="match status" value="1"/>
</dbReference>
<dbReference type="InterPro" id="IPR023009">
    <property type="entry name" value="Tyrosine_recombinase_XerC/XerD"/>
</dbReference>
<feature type="domain" description="Core-binding (CB)" evidence="14">
    <location>
        <begin position="12"/>
        <end position="114"/>
    </location>
</feature>
<feature type="active site" evidence="10">
    <location>
        <position position="174"/>
    </location>
</feature>
<dbReference type="CDD" id="cd00798">
    <property type="entry name" value="INT_XerDC_C"/>
    <property type="match status" value="1"/>
</dbReference>
<name>A0A011NZF7_9PROT</name>
<feature type="region of interest" description="Disordered" evidence="12">
    <location>
        <begin position="121"/>
        <end position="140"/>
    </location>
</feature>
<keyword evidence="4 10" id="KW-0132">Cell division</keyword>